<dbReference type="KEGG" id="chrm:FYK34_04365"/>
<dbReference type="InterPro" id="IPR052163">
    <property type="entry name" value="DGC-Regulatory_Protein"/>
</dbReference>
<keyword evidence="5" id="KW-1185">Reference proteome</keyword>
<feature type="domain" description="HAMP" evidence="2">
    <location>
        <begin position="312"/>
        <end position="365"/>
    </location>
</feature>
<dbReference type="AlphaFoldDB" id="A0A5C1DDN2"/>
<dbReference type="InterPro" id="IPR003660">
    <property type="entry name" value="HAMP_dom"/>
</dbReference>
<dbReference type="InterPro" id="IPR029787">
    <property type="entry name" value="Nucleotide_cyclase"/>
</dbReference>
<dbReference type="Gene3D" id="6.10.340.10">
    <property type="match status" value="1"/>
</dbReference>
<evidence type="ECO:0000313" key="5">
    <source>
        <dbReference type="Proteomes" id="UP000322079"/>
    </source>
</evidence>
<dbReference type="SUPFAM" id="SSF158472">
    <property type="entry name" value="HAMP domain-like"/>
    <property type="match status" value="1"/>
</dbReference>
<dbReference type="RefSeq" id="WP_149295231.1">
    <property type="nucleotide sequence ID" value="NZ_CP043473.1"/>
</dbReference>
<evidence type="ECO:0000256" key="1">
    <source>
        <dbReference type="SAM" id="Phobius"/>
    </source>
</evidence>
<dbReference type="SMART" id="SM00267">
    <property type="entry name" value="GGDEF"/>
    <property type="match status" value="1"/>
</dbReference>
<dbReference type="SUPFAM" id="SSF55073">
    <property type="entry name" value="Nucleotide cyclase"/>
    <property type="match status" value="1"/>
</dbReference>
<proteinExistence type="predicted"/>
<organism evidence="4 5">
    <name type="scientific">Chromobacterium paludis</name>
    <dbReference type="NCBI Taxonomy" id="2605945"/>
    <lineage>
        <taxon>Bacteria</taxon>
        <taxon>Pseudomonadati</taxon>
        <taxon>Pseudomonadota</taxon>
        <taxon>Betaproteobacteria</taxon>
        <taxon>Neisseriales</taxon>
        <taxon>Chromobacteriaceae</taxon>
        <taxon>Chromobacterium</taxon>
    </lineage>
</organism>
<dbReference type="GO" id="GO:0007165">
    <property type="term" value="P:signal transduction"/>
    <property type="evidence" value="ECO:0007669"/>
    <property type="project" value="InterPro"/>
</dbReference>
<dbReference type="GO" id="GO:0016020">
    <property type="term" value="C:membrane"/>
    <property type="evidence" value="ECO:0007669"/>
    <property type="project" value="InterPro"/>
</dbReference>
<feature type="domain" description="GGDEF" evidence="3">
    <location>
        <begin position="401"/>
        <end position="535"/>
    </location>
</feature>
<dbReference type="EMBL" id="CP043473">
    <property type="protein sequence ID" value="QEL54854.1"/>
    <property type="molecule type" value="Genomic_DNA"/>
</dbReference>
<sequence length="535" mass="58831">MSLPRLFDSIITRLLVLTLLIITAGVVVRYYVLGDFLYQDLSQVVGKQQLALASYVARDIDQKVSQRQALLNGLARALPPTLLDDPDRLRQWLRERYDYQPFFSVGMLVLGRDGRVIADYPPRGPRLAADDRDRDYVRAGLAGQPYIGRAIIGRAAGVPVLPMGAPIRNADGRVLAVLAGLTALGAPNFLDLLQRTRIGDNHNSFLLISPRDRQFVSASEPSMILTPLPAPGVNRLHDKAMGGWRGYGTTVNAKGEEEISGVASVPSAGWFVVARLPSEDAFGTLNRLRRLALRNTVIALTIFAVFIGGGMYLVLRPLFQAASHADKMTRGERPLEPMPIPRNDEVGHLIGAFNRLLSKLDKHHLELAHQAHHDPLTGLPNRSLLTDRLQMTLAQAQRKQSSLALLFMDLDGFKLINDSHGHEMGDKVLRLVAQRLSAITRQSDTLARMGGDEFVLLLGNLEDDVEDVARTVAAKCQQAIADPFLVDRLKLRLGISIGIAIGNGDSTPDQLLQTADQAMYRVKKTGRSGQETIRL</sequence>
<dbReference type="CDD" id="cd12914">
    <property type="entry name" value="PDC1_DGC_like"/>
    <property type="match status" value="1"/>
</dbReference>
<dbReference type="SUPFAM" id="SSF103190">
    <property type="entry name" value="Sensory domain-like"/>
    <property type="match status" value="1"/>
</dbReference>
<evidence type="ECO:0000313" key="4">
    <source>
        <dbReference type="EMBL" id="QEL54854.1"/>
    </source>
</evidence>
<dbReference type="Gene3D" id="3.30.70.270">
    <property type="match status" value="1"/>
</dbReference>
<keyword evidence="1" id="KW-0812">Transmembrane</keyword>
<dbReference type="GO" id="GO:0003824">
    <property type="term" value="F:catalytic activity"/>
    <property type="evidence" value="ECO:0007669"/>
    <property type="project" value="UniProtKB-ARBA"/>
</dbReference>
<evidence type="ECO:0000259" key="3">
    <source>
        <dbReference type="PROSITE" id="PS50887"/>
    </source>
</evidence>
<feature type="transmembrane region" description="Helical" evidence="1">
    <location>
        <begin position="12"/>
        <end position="32"/>
    </location>
</feature>
<dbReference type="FunFam" id="3.30.70.270:FF:000001">
    <property type="entry name" value="Diguanylate cyclase domain protein"/>
    <property type="match status" value="1"/>
</dbReference>
<dbReference type="NCBIfam" id="TIGR00254">
    <property type="entry name" value="GGDEF"/>
    <property type="match status" value="1"/>
</dbReference>
<keyword evidence="1" id="KW-0472">Membrane</keyword>
<dbReference type="PROSITE" id="PS50885">
    <property type="entry name" value="HAMP"/>
    <property type="match status" value="1"/>
</dbReference>
<name>A0A5C1DDN2_9NEIS</name>
<dbReference type="InterPro" id="IPR043128">
    <property type="entry name" value="Rev_trsase/Diguanyl_cyclase"/>
</dbReference>
<dbReference type="PANTHER" id="PTHR46663">
    <property type="entry name" value="DIGUANYLATE CYCLASE DGCT-RELATED"/>
    <property type="match status" value="1"/>
</dbReference>
<keyword evidence="1" id="KW-1133">Transmembrane helix</keyword>
<dbReference type="Gene3D" id="3.30.450.20">
    <property type="entry name" value="PAS domain"/>
    <property type="match status" value="1"/>
</dbReference>
<dbReference type="CDD" id="cd18774">
    <property type="entry name" value="PDC2_HK_sensor"/>
    <property type="match status" value="1"/>
</dbReference>
<reference evidence="4 5" key="1">
    <citation type="submission" date="2019-08" db="EMBL/GenBank/DDBJ databases">
        <title>Chromobacterium paludis, a novel bacterium isolated from a Maryland marsh pond.</title>
        <authorList>
            <person name="Blackburn M.B."/>
            <person name="Gundersen-Rindal D.E."/>
        </authorList>
    </citation>
    <scope>NUCLEOTIDE SEQUENCE [LARGE SCALE GENOMIC DNA]</scope>
    <source>
        <strain evidence="5">IIBBL 257-1</strain>
    </source>
</reference>
<dbReference type="InterPro" id="IPR000160">
    <property type="entry name" value="GGDEF_dom"/>
</dbReference>
<gene>
    <name evidence="4" type="ORF">FYK34_04365</name>
</gene>
<dbReference type="Pfam" id="PF00672">
    <property type="entry name" value="HAMP"/>
    <property type="match status" value="1"/>
</dbReference>
<dbReference type="InterPro" id="IPR029151">
    <property type="entry name" value="Sensor-like_sf"/>
</dbReference>
<protein>
    <submittedName>
        <fullName evidence="4">Diguanylate cyclase</fullName>
    </submittedName>
</protein>
<accession>A0A5C1DDN2</accession>
<dbReference type="Pfam" id="PF00990">
    <property type="entry name" value="GGDEF"/>
    <property type="match status" value="1"/>
</dbReference>
<dbReference type="CDD" id="cd01949">
    <property type="entry name" value="GGDEF"/>
    <property type="match status" value="1"/>
</dbReference>
<feature type="transmembrane region" description="Helical" evidence="1">
    <location>
        <begin position="297"/>
        <end position="315"/>
    </location>
</feature>
<dbReference type="CDD" id="cd06225">
    <property type="entry name" value="HAMP"/>
    <property type="match status" value="1"/>
</dbReference>
<dbReference type="Proteomes" id="UP000322079">
    <property type="component" value="Chromosome"/>
</dbReference>
<dbReference type="PANTHER" id="PTHR46663:SF2">
    <property type="entry name" value="GGDEF DOMAIN-CONTAINING PROTEIN"/>
    <property type="match status" value="1"/>
</dbReference>
<dbReference type="PROSITE" id="PS50887">
    <property type="entry name" value="GGDEF"/>
    <property type="match status" value="1"/>
</dbReference>
<evidence type="ECO:0000259" key="2">
    <source>
        <dbReference type="PROSITE" id="PS50885"/>
    </source>
</evidence>